<gene>
    <name evidence="3" type="ORF">HMPREF8571_0983</name>
</gene>
<dbReference type="AlphaFoldDB" id="E0PR53"/>
<evidence type="ECO:0000313" key="3">
    <source>
        <dbReference type="EMBL" id="EFM31613.1"/>
    </source>
</evidence>
<evidence type="ECO:0000313" key="4">
    <source>
        <dbReference type="Proteomes" id="UP000003823"/>
    </source>
</evidence>
<evidence type="ECO:0000256" key="2">
    <source>
        <dbReference type="SAM" id="SignalP"/>
    </source>
</evidence>
<dbReference type="HOGENOM" id="CLU_924140_0_0_9"/>
<dbReference type="RefSeq" id="WP_000823825.1">
    <property type="nucleotide sequence ID" value="NZ_GL397179.1"/>
</dbReference>
<evidence type="ECO:0000256" key="1">
    <source>
        <dbReference type="SAM" id="Coils"/>
    </source>
</evidence>
<dbReference type="PROSITE" id="PS51257">
    <property type="entry name" value="PROKAR_LIPOPROTEIN"/>
    <property type="match status" value="1"/>
</dbReference>
<comment type="caution">
    <text evidence="3">The sequence shown here is derived from an EMBL/GenBank/DDBJ whole genome shotgun (WGS) entry which is preliminary data.</text>
</comment>
<sequence>MKRKLTLAILLLSGIVLASCSSTTTSSQASNSTTKTNVTNKNPEFADYLSKNETIIYDLENSKSISKDSKIKYLFVVKDDKITTYDLYGPDDSERLTLGGASKLSDKEVIEKATELHKQNISGYYKKIIEEIQTRIDIDQNEIDKYNENVAKYSKSATGIANGTVEEHEKRIEDYKKIITTLKNSTNLDDVSQPTSSVYSINLKTDDSGNQTAIEYFTFSSKLYNKNPKNISFSNPLQSFFPTIDKNGFGIIRFYSMDIYDSTFNIGVNKDNQNTIAVRTDKNTIYKLDSPKTKVKNVIVE</sequence>
<accession>E0PR53</accession>
<evidence type="ECO:0008006" key="5">
    <source>
        <dbReference type="Google" id="ProtNLM"/>
    </source>
</evidence>
<reference evidence="3 4" key="1">
    <citation type="submission" date="2010-07" db="EMBL/GenBank/DDBJ databases">
        <authorList>
            <person name="Muzny D."/>
            <person name="Qin X."/>
            <person name="Deng J."/>
            <person name="Jiang H."/>
            <person name="Liu Y."/>
            <person name="Qu J."/>
            <person name="Song X.-Z."/>
            <person name="Zhang L."/>
            <person name="Thornton R."/>
            <person name="Coyle M."/>
            <person name="Francisco L."/>
            <person name="Jackson L."/>
            <person name="Javaid M."/>
            <person name="Korchina V."/>
            <person name="Kovar C."/>
            <person name="Mata R."/>
            <person name="Mathew T."/>
            <person name="Ngo R."/>
            <person name="Nguyen L."/>
            <person name="Nguyen N."/>
            <person name="Okwuonu G."/>
            <person name="Ongeri F."/>
            <person name="Pham C."/>
            <person name="Simmons D."/>
            <person name="Wilczek-Boney K."/>
            <person name="Hale W."/>
            <person name="Jakkamsetti A."/>
            <person name="Pham P."/>
            <person name="Ruth R."/>
            <person name="San Lucas F."/>
            <person name="Warren J."/>
            <person name="Zhang J."/>
            <person name="Zhao Z."/>
            <person name="Zhou C."/>
            <person name="Zhu D."/>
            <person name="Lee S."/>
            <person name="Bess C."/>
            <person name="Blankenburg K."/>
            <person name="Forbes L."/>
            <person name="Fu Q."/>
            <person name="Gubbala S."/>
            <person name="Hirani K."/>
            <person name="Jayaseelan J.C."/>
            <person name="Lara F."/>
            <person name="Munidasa M."/>
            <person name="Palculict T."/>
            <person name="Patil S."/>
            <person name="Pu L.-L."/>
            <person name="Saada N."/>
            <person name="Tang L."/>
            <person name="Weissenberger G."/>
            <person name="Zhu Y."/>
            <person name="Hemphill L."/>
            <person name="Shang Y."/>
            <person name="Youmans B."/>
            <person name="Ayvaz T."/>
            <person name="Ross M."/>
            <person name="Santibanez J."/>
            <person name="Aqrawi P."/>
            <person name="Gross S."/>
            <person name="Joshi V."/>
            <person name="Fowler G."/>
            <person name="Nazareth L."/>
            <person name="Reid J."/>
            <person name="Worley K."/>
            <person name="Petrosino J."/>
            <person name="Highlander S."/>
            <person name="Gibbs R."/>
        </authorList>
    </citation>
    <scope>NUCLEOTIDE SEQUENCE [LARGE SCALE GENOMIC DNA]</scope>
    <source>
        <strain evidence="3 4">ATCC 6249</strain>
    </source>
</reference>
<feature type="chain" id="PRO_5039659849" description="Lipoprotein" evidence="2">
    <location>
        <begin position="19"/>
        <end position="301"/>
    </location>
</feature>
<dbReference type="EMBL" id="AEEN01000012">
    <property type="protein sequence ID" value="EFM31613.1"/>
    <property type="molecule type" value="Genomic_DNA"/>
</dbReference>
<protein>
    <recommendedName>
        <fullName evidence="5">Lipoprotein</fullName>
    </recommendedName>
</protein>
<proteinExistence type="predicted"/>
<keyword evidence="1" id="KW-0175">Coiled coil</keyword>
<organism evidence="3 4">
    <name type="scientific">Streptococcus mitis ATCC 6249</name>
    <dbReference type="NCBI Taxonomy" id="864567"/>
    <lineage>
        <taxon>Bacteria</taxon>
        <taxon>Bacillati</taxon>
        <taxon>Bacillota</taxon>
        <taxon>Bacilli</taxon>
        <taxon>Lactobacillales</taxon>
        <taxon>Streptococcaceae</taxon>
        <taxon>Streptococcus</taxon>
        <taxon>Streptococcus mitis group</taxon>
    </lineage>
</organism>
<keyword evidence="2" id="KW-0732">Signal</keyword>
<name>E0PR53_STRMT</name>
<dbReference type="Proteomes" id="UP000003823">
    <property type="component" value="Unassembled WGS sequence"/>
</dbReference>
<feature type="coiled-coil region" evidence="1">
    <location>
        <begin position="129"/>
        <end position="185"/>
    </location>
</feature>
<feature type="signal peptide" evidence="2">
    <location>
        <begin position="1"/>
        <end position="18"/>
    </location>
</feature>